<dbReference type="AlphaFoldDB" id="A0A6B8RVI8"/>
<sequence length="332" mass="35574">MQARKVRILGTGKYMPKRKITASDMDELLGMPAGWVLKKTDVALRHFVEDETASYMGAQAAQAALAAANLSFADIDCLVCASGSMEQPIPCTAVLIQKAMGEQESGVPAFDINSTCLSFVTALDVMSCLVDIGRYRRILIVSTEVASNALNWQDKESAALFGDGAAAVVIGRSEVGESSQVICASMKTYSHGAHLSEVRGGGTKYHPREYTPLTENEFLFKMDGSAIFKMASKLLPEFVADLLKQASCSIADISLVIPHQGSAMAMRLLQKKLGISDEQLIYITPDHGNTIAAAIPMGIHEAISQQRVNRGDRVLLLGTSAGLSLGGLVLEY</sequence>
<dbReference type="GO" id="GO:0044550">
    <property type="term" value="P:secondary metabolite biosynthetic process"/>
    <property type="evidence" value="ECO:0007669"/>
    <property type="project" value="TreeGrafter"/>
</dbReference>
<dbReference type="Proteomes" id="UP000426246">
    <property type="component" value="Chromosome"/>
</dbReference>
<evidence type="ECO:0000259" key="3">
    <source>
        <dbReference type="Pfam" id="PF08541"/>
    </source>
</evidence>
<dbReference type="InterPro" id="IPR013747">
    <property type="entry name" value="ACP_syn_III_C"/>
</dbReference>
<reference evidence="6" key="1">
    <citation type="submission" date="2018-11" db="EMBL/GenBank/DDBJ databases">
        <title>Complete genome sequence of Paenibacillus sp. ML311-T8.</title>
        <authorList>
            <person name="Nam Y.-D."/>
            <person name="Kang J."/>
            <person name="Chung W.-H."/>
            <person name="Park Y.S."/>
        </authorList>
    </citation>
    <scope>NUCLEOTIDE SEQUENCE [LARGE SCALE GENOMIC DNA]</scope>
    <source>
        <strain evidence="6">ML311-T8</strain>
    </source>
</reference>
<dbReference type="InterPro" id="IPR016039">
    <property type="entry name" value="Thiolase-like"/>
</dbReference>
<protein>
    <submittedName>
        <fullName evidence="5">Beta-ketoacyl-ACP synthase III</fullName>
    </submittedName>
</protein>
<dbReference type="GO" id="GO:0006633">
    <property type="term" value="P:fatty acid biosynthetic process"/>
    <property type="evidence" value="ECO:0007669"/>
    <property type="project" value="InterPro"/>
</dbReference>
<dbReference type="Pfam" id="PF08545">
    <property type="entry name" value="ACP_syn_III"/>
    <property type="match status" value="1"/>
</dbReference>
<feature type="domain" description="Beta-ketoacyl-[acyl-carrier-protein] synthase III C-terminal" evidence="3">
    <location>
        <begin position="243"/>
        <end position="332"/>
    </location>
</feature>
<dbReference type="GO" id="GO:0004315">
    <property type="term" value="F:3-oxoacyl-[acyl-carrier-protein] synthase activity"/>
    <property type="evidence" value="ECO:0007669"/>
    <property type="project" value="InterPro"/>
</dbReference>
<dbReference type="PANTHER" id="PTHR34069">
    <property type="entry name" value="3-OXOACYL-[ACYL-CARRIER-PROTEIN] SYNTHASE 3"/>
    <property type="match status" value="1"/>
</dbReference>
<keyword evidence="6" id="KW-1185">Reference proteome</keyword>
<keyword evidence="2" id="KW-0012">Acyltransferase</keyword>
<keyword evidence="1" id="KW-0808">Transferase</keyword>
<dbReference type="RefSeq" id="WP_155704810.1">
    <property type="nucleotide sequence ID" value="NZ_CP034235.1"/>
</dbReference>
<dbReference type="CDD" id="cd00830">
    <property type="entry name" value="KAS_III"/>
    <property type="match status" value="1"/>
</dbReference>
<proteinExistence type="predicted"/>
<accession>A0A6B8RVI8</accession>
<evidence type="ECO:0000256" key="2">
    <source>
        <dbReference type="ARBA" id="ARBA00023315"/>
    </source>
</evidence>
<evidence type="ECO:0000313" key="6">
    <source>
        <dbReference type="Proteomes" id="UP000426246"/>
    </source>
</evidence>
<dbReference type="SUPFAM" id="SSF53901">
    <property type="entry name" value="Thiolase-like"/>
    <property type="match status" value="1"/>
</dbReference>
<name>A0A6B8RVI8_9BACL</name>
<evidence type="ECO:0000259" key="4">
    <source>
        <dbReference type="Pfam" id="PF08545"/>
    </source>
</evidence>
<dbReference type="Pfam" id="PF08541">
    <property type="entry name" value="ACP_syn_III_C"/>
    <property type="match status" value="1"/>
</dbReference>
<gene>
    <name evidence="5" type="ORF">EHS13_34670</name>
</gene>
<feature type="domain" description="Beta-ketoacyl-[acyl-carrier-protein] synthase III N-terminal" evidence="4">
    <location>
        <begin position="110"/>
        <end position="188"/>
    </location>
</feature>
<dbReference type="PANTHER" id="PTHR34069:SF2">
    <property type="entry name" value="BETA-KETOACYL-[ACYL-CARRIER-PROTEIN] SYNTHASE III"/>
    <property type="match status" value="1"/>
</dbReference>
<dbReference type="EMBL" id="CP034235">
    <property type="protein sequence ID" value="QGQ99645.1"/>
    <property type="molecule type" value="Genomic_DNA"/>
</dbReference>
<dbReference type="NCBIfam" id="NF005541">
    <property type="entry name" value="PRK07204.1"/>
    <property type="match status" value="1"/>
</dbReference>
<dbReference type="InterPro" id="IPR013751">
    <property type="entry name" value="ACP_syn_III_N"/>
</dbReference>
<organism evidence="5 6">
    <name type="scientific">Paenibacillus psychroresistens</name>
    <dbReference type="NCBI Taxonomy" id="1778678"/>
    <lineage>
        <taxon>Bacteria</taxon>
        <taxon>Bacillati</taxon>
        <taxon>Bacillota</taxon>
        <taxon>Bacilli</taxon>
        <taxon>Bacillales</taxon>
        <taxon>Paenibacillaceae</taxon>
        <taxon>Paenibacillus</taxon>
    </lineage>
</organism>
<dbReference type="KEGG" id="ppsc:EHS13_34670"/>
<evidence type="ECO:0000256" key="1">
    <source>
        <dbReference type="ARBA" id="ARBA00022679"/>
    </source>
</evidence>
<dbReference type="OrthoDB" id="9815506at2"/>
<evidence type="ECO:0000313" key="5">
    <source>
        <dbReference type="EMBL" id="QGQ99645.1"/>
    </source>
</evidence>
<dbReference type="Gene3D" id="3.40.47.10">
    <property type="match status" value="2"/>
</dbReference>